<evidence type="ECO:0000313" key="2">
    <source>
        <dbReference type="EMBL" id="QOJ92278.1"/>
    </source>
</evidence>
<dbReference type="RefSeq" id="WP_014755049.1">
    <property type="nucleotide sequence ID" value="NZ_CP062699.1"/>
</dbReference>
<sequence>MPKGHPTAAQLWEGDVSFFSLDTDVIQAAGYNFNAGALKLLPLQLPDTMNLMVSEVVAQEIVAHRMESVTKAIEQFKTSSTDLKRLIPVEMSAIDENFEKLAIETSASSHFYKQIVDYAQNCQGSILPIDGKLLAERLFRLYFESCPPFAERKAKKAEFPDATSLLILEDFARDNSTMGLVASADEGWSKFADDSDYLYCVRSIEELATLFAATDAYSKEIEKRVLEAVQDENSPLRDQLHDALVDHVAYSEWSANDITSGTVTRVEATVTENKLDSYEIDTAEVWAGDDKKSWVIALNVSANVELYLDVEFFVWDSIDREEVSLGSEPFPVESLIEVEVFFKCSGVEEDSKPEDWEIEIEIANGSYECDPVDVEPDFSD</sequence>
<reference evidence="2" key="1">
    <citation type="submission" date="2020-09" db="EMBL/GenBank/DDBJ databases">
        <title>Complete genome sequence of Pseudomonas taiwanensis CC, a plant growth-promoting and biotite-weathering strain.</title>
        <authorList>
            <person name="Cheng C."/>
        </authorList>
    </citation>
    <scope>NUCLEOTIDE SEQUENCE [LARGE SCALE GENOMIC DNA]</scope>
    <source>
        <strain evidence="2">WRS8</strain>
    </source>
</reference>
<dbReference type="InterPro" id="IPR032557">
    <property type="entry name" value="DUF4935"/>
</dbReference>
<proteinExistence type="predicted"/>
<evidence type="ECO:0000259" key="1">
    <source>
        <dbReference type="Pfam" id="PF16289"/>
    </source>
</evidence>
<dbReference type="AlphaFoldDB" id="A0A7L9GKF7"/>
<dbReference type="Proteomes" id="UP000593847">
    <property type="component" value="Chromosome"/>
</dbReference>
<feature type="domain" description="DUF4935" evidence="1">
    <location>
        <begin position="21"/>
        <end position="178"/>
    </location>
</feature>
<protein>
    <submittedName>
        <fullName evidence="2">DUF4935 domain-containing protein</fullName>
    </submittedName>
</protein>
<gene>
    <name evidence="2" type="ORF">ICN73_05210</name>
</gene>
<accession>A0A7L9GKF7</accession>
<dbReference type="KEGG" id="ptai:ICN73_05210"/>
<dbReference type="Pfam" id="PF16289">
    <property type="entry name" value="PIN_12"/>
    <property type="match status" value="1"/>
</dbReference>
<name>A0A7L9GKF7_9PSED</name>
<dbReference type="EMBL" id="CP062699">
    <property type="protein sequence ID" value="QOJ92278.1"/>
    <property type="molecule type" value="Genomic_DNA"/>
</dbReference>
<evidence type="ECO:0000313" key="3">
    <source>
        <dbReference type="Proteomes" id="UP000593847"/>
    </source>
</evidence>
<organism evidence="2 3">
    <name type="scientific">Pseudomonas taiwanensis</name>
    <dbReference type="NCBI Taxonomy" id="470150"/>
    <lineage>
        <taxon>Bacteria</taxon>
        <taxon>Pseudomonadati</taxon>
        <taxon>Pseudomonadota</taxon>
        <taxon>Gammaproteobacteria</taxon>
        <taxon>Pseudomonadales</taxon>
        <taxon>Pseudomonadaceae</taxon>
        <taxon>Pseudomonas</taxon>
    </lineage>
</organism>
<keyword evidence="3" id="KW-1185">Reference proteome</keyword>